<dbReference type="Pfam" id="PF00754">
    <property type="entry name" value="F5_F8_type_C"/>
    <property type="match status" value="1"/>
</dbReference>
<dbReference type="InterPro" id="IPR008979">
    <property type="entry name" value="Galactose-bd-like_sf"/>
</dbReference>
<gene>
    <name evidence="3" type="ORF">MU1_10510</name>
</gene>
<evidence type="ECO:0000313" key="4">
    <source>
        <dbReference type="Proteomes" id="UP001157114"/>
    </source>
</evidence>
<accession>A0ABQ6GAK7</accession>
<dbReference type="SMART" id="SM00231">
    <property type="entry name" value="FA58C"/>
    <property type="match status" value="1"/>
</dbReference>
<protein>
    <recommendedName>
        <fullName evidence="2">F5/8 type C domain-containing protein</fullName>
    </recommendedName>
</protein>
<dbReference type="Gene3D" id="2.60.120.260">
    <property type="entry name" value="Galactose-binding domain-like"/>
    <property type="match status" value="1"/>
</dbReference>
<dbReference type="EMBL" id="BSSQ01000004">
    <property type="protein sequence ID" value="GLX66707.1"/>
    <property type="molecule type" value="Genomic_DNA"/>
</dbReference>
<keyword evidence="4" id="KW-1185">Reference proteome</keyword>
<reference evidence="3 4" key="1">
    <citation type="submission" date="2023-03" db="EMBL/GenBank/DDBJ databases">
        <title>Draft genome sequence of the bacteria which degrade cell wall of Tricholomamatutake.</title>
        <authorList>
            <person name="Konishi Y."/>
            <person name="Fukuta Y."/>
            <person name="Shirasaka N."/>
        </authorList>
    </citation>
    <scope>NUCLEOTIDE SEQUENCE [LARGE SCALE GENOMIC DNA]</scope>
    <source>
        <strain evidence="4">mu1</strain>
    </source>
</reference>
<organism evidence="3 4">
    <name type="scientific">Paenibacillus glycanilyticus</name>
    <dbReference type="NCBI Taxonomy" id="126569"/>
    <lineage>
        <taxon>Bacteria</taxon>
        <taxon>Bacillati</taxon>
        <taxon>Bacillota</taxon>
        <taxon>Bacilli</taxon>
        <taxon>Bacillales</taxon>
        <taxon>Paenibacillaceae</taxon>
        <taxon>Paenibacillus</taxon>
    </lineage>
</organism>
<dbReference type="SUPFAM" id="SSF49785">
    <property type="entry name" value="Galactose-binding domain-like"/>
    <property type="match status" value="1"/>
</dbReference>
<sequence>MGFHLRKLSGVIAGVMLAAVLLPGAITPVSASDGNAAKKPVQTQIYNQPLFKIHVVDAATGRGIPAVELKTTNNIRFYTDSAGNVAFDEPGLMNETVFFHLSSHGYEVPMDMFGYRGQAVNVTPGGSITIQMNRINIAERLYRVTGQGIYRDTVMLGETPPIEEPLLNGKVMGQDSVQTIAYKNKLYWFWGDTDRPSYPLGNFRVTGATSKLPSQGLDLDAGVDLDYITREDGFVKSLVPPLSDGAGIAWIFGLMTVKDNSGEERLLAAYSTHDPNPHSFGILMFNDEKQEFEQLVQFPGVSDWRYAGMGGQGTYYEDNGKGYYIFTQHEYPNIRVEAKMDAIVDYTQYEYFTPLVPGTTYAGANTQLERGADGKLVWGWKKNTQQLTQEQEKELIGLGLIQAGDERYFQLKDADSGDEVQIAQSSVEWNEYRHSYVMIGQEKFGKTSLLGEIWFAEAPAPNGPWTVAKKIITHNEYSFYNPSQHEYFIKDGGRYLYFEATFTNSYTKAPAMPRYNYNQMMYKLDLANPELNLAPPTGPELVELAQGKAVTASSSESAHQAADANDGNSQTRWASDSSDPQWIQIDLGAPSLISRVKLDWEVAYGRAYKIQVSGDGENWTDVYSTTSGDGGSDIANFDEVSARYVRMYGTQRGTMYGYSLYEFKVFGRIAGTEAEAAEQLEG</sequence>
<dbReference type="PROSITE" id="PS50022">
    <property type="entry name" value="FA58C_3"/>
    <property type="match status" value="1"/>
</dbReference>
<proteinExistence type="predicted"/>
<feature type="domain" description="F5/8 type C" evidence="2">
    <location>
        <begin position="526"/>
        <end position="668"/>
    </location>
</feature>
<dbReference type="InterPro" id="IPR000421">
    <property type="entry name" value="FA58C"/>
</dbReference>
<feature type="region of interest" description="Disordered" evidence="1">
    <location>
        <begin position="552"/>
        <end position="577"/>
    </location>
</feature>
<evidence type="ECO:0000256" key="1">
    <source>
        <dbReference type="SAM" id="MobiDB-lite"/>
    </source>
</evidence>
<evidence type="ECO:0000259" key="2">
    <source>
        <dbReference type="PROSITE" id="PS50022"/>
    </source>
</evidence>
<dbReference type="Proteomes" id="UP001157114">
    <property type="component" value="Unassembled WGS sequence"/>
</dbReference>
<feature type="compositionally biased region" description="Polar residues" evidence="1">
    <location>
        <begin position="566"/>
        <end position="577"/>
    </location>
</feature>
<comment type="caution">
    <text evidence="3">The sequence shown here is derived from an EMBL/GenBank/DDBJ whole genome shotgun (WGS) entry which is preliminary data.</text>
</comment>
<name>A0ABQ6GAK7_9BACL</name>
<dbReference type="RefSeq" id="WP_284237422.1">
    <property type="nucleotide sequence ID" value="NZ_BSSQ01000004.1"/>
</dbReference>
<evidence type="ECO:0000313" key="3">
    <source>
        <dbReference type="EMBL" id="GLX66707.1"/>
    </source>
</evidence>